<evidence type="ECO:0000256" key="3">
    <source>
        <dbReference type="ARBA" id="ARBA00006347"/>
    </source>
</evidence>
<dbReference type="Pfam" id="PF00085">
    <property type="entry name" value="Thioredoxin"/>
    <property type="match status" value="1"/>
</dbReference>
<dbReference type="InterPro" id="IPR017937">
    <property type="entry name" value="Thioredoxin_CS"/>
</dbReference>
<feature type="domain" description="Thioredoxin" evidence="12">
    <location>
        <begin position="1"/>
        <end position="94"/>
    </location>
</feature>
<dbReference type="GO" id="GO:0003756">
    <property type="term" value="F:protein disulfide isomerase activity"/>
    <property type="evidence" value="ECO:0007669"/>
    <property type="project" value="UniProtKB-EC"/>
</dbReference>
<keyword evidence="7" id="KW-0256">Endoplasmic reticulum</keyword>
<evidence type="ECO:0000256" key="8">
    <source>
        <dbReference type="ARBA" id="ARBA00023157"/>
    </source>
</evidence>
<dbReference type="AlphaFoldDB" id="A0A820ISA4"/>
<dbReference type="CDD" id="cd02961">
    <property type="entry name" value="PDI_a_family"/>
    <property type="match status" value="1"/>
</dbReference>
<proteinExistence type="inferred from homology"/>
<feature type="non-terminal residue" evidence="13">
    <location>
        <position position="1"/>
    </location>
</feature>
<dbReference type="InterPro" id="IPR036249">
    <property type="entry name" value="Thioredoxin-like_sf"/>
</dbReference>
<reference evidence="13" key="1">
    <citation type="submission" date="2021-02" db="EMBL/GenBank/DDBJ databases">
        <authorList>
            <person name="Nowell W R."/>
        </authorList>
    </citation>
    <scope>NUCLEOTIDE SEQUENCE</scope>
</reference>
<evidence type="ECO:0000256" key="7">
    <source>
        <dbReference type="ARBA" id="ARBA00022824"/>
    </source>
</evidence>
<dbReference type="EMBL" id="CAJOAZ010017300">
    <property type="protein sequence ID" value="CAF4313859.1"/>
    <property type="molecule type" value="Genomic_DNA"/>
</dbReference>
<dbReference type="GO" id="GO:0034976">
    <property type="term" value="P:response to endoplasmic reticulum stress"/>
    <property type="evidence" value="ECO:0007669"/>
    <property type="project" value="TreeGrafter"/>
</dbReference>
<dbReference type="InterPro" id="IPR013766">
    <property type="entry name" value="Thioredoxin_domain"/>
</dbReference>
<dbReference type="InterPro" id="IPR005788">
    <property type="entry name" value="PDI_thioredoxin-like_dom"/>
</dbReference>
<evidence type="ECO:0000256" key="6">
    <source>
        <dbReference type="ARBA" id="ARBA00022737"/>
    </source>
</evidence>
<dbReference type="FunFam" id="3.40.30.10:FF:000017">
    <property type="entry name" value="Protein disulfide-isomerase A4"/>
    <property type="match status" value="1"/>
</dbReference>
<dbReference type="NCBIfam" id="TIGR01126">
    <property type="entry name" value="pdi_dom"/>
    <property type="match status" value="1"/>
</dbReference>
<name>A0A820ISA4_9BILA</name>
<dbReference type="PROSITE" id="PS00194">
    <property type="entry name" value="THIOREDOXIN_1"/>
    <property type="match status" value="1"/>
</dbReference>
<dbReference type="PANTHER" id="PTHR18929:SF132">
    <property type="entry name" value="PROTEIN DISULFIDE-ISOMERASE A3"/>
    <property type="match status" value="1"/>
</dbReference>
<evidence type="ECO:0000256" key="11">
    <source>
        <dbReference type="RuleBase" id="RU004208"/>
    </source>
</evidence>
<evidence type="ECO:0000313" key="13">
    <source>
        <dbReference type="EMBL" id="CAF4313859.1"/>
    </source>
</evidence>
<keyword evidence="5" id="KW-0732">Signal</keyword>
<comment type="subcellular location">
    <subcellularLocation>
        <location evidence="2">Endoplasmic reticulum lumen</location>
    </subcellularLocation>
</comment>
<keyword evidence="8" id="KW-1015">Disulfide bond</keyword>
<dbReference type="SUPFAM" id="SSF52833">
    <property type="entry name" value="Thioredoxin-like"/>
    <property type="match status" value="2"/>
</dbReference>
<dbReference type="GO" id="GO:0005788">
    <property type="term" value="C:endoplasmic reticulum lumen"/>
    <property type="evidence" value="ECO:0007669"/>
    <property type="project" value="UniProtKB-SubCell"/>
</dbReference>
<dbReference type="PANTHER" id="PTHR18929">
    <property type="entry name" value="PROTEIN DISULFIDE ISOMERASE"/>
    <property type="match status" value="1"/>
</dbReference>
<accession>A0A820ISA4</accession>
<comment type="similarity">
    <text evidence="3 11">Belongs to the protein disulfide isomerase family.</text>
</comment>
<evidence type="ECO:0000259" key="12">
    <source>
        <dbReference type="PROSITE" id="PS51352"/>
    </source>
</evidence>
<evidence type="ECO:0000256" key="5">
    <source>
        <dbReference type="ARBA" id="ARBA00022729"/>
    </source>
</evidence>
<evidence type="ECO:0000256" key="9">
    <source>
        <dbReference type="ARBA" id="ARBA00023235"/>
    </source>
</evidence>
<evidence type="ECO:0000256" key="4">
    <source>
        <dbReference type="ARBA" id="ARBA00012723"/>
    </source>
</evidence>
<evidence type="ECO:0000256" key="1">
    <source>
        <dbReference type="ARBA" id="ARBA00001182"/>
    </source>
</evidence>
<keyword evidence="6" id="KW-0677">Repeat</keyword>
<organism evidence="13 14">
    <name type="scientific">Adineta steineri</name>
    <dbReference type="NCBI Taxonomy" id="433720"/>
    <lineage>
        <taxon>Eukaryota</taxon>
        <taxon>Metazoa</taxon>
        <taxon>Spiralia</taxon>
        <taxon>Gnathifera</taxon>
        <taxon>Rotifera</taxon>
        <taxon>Eurotatoria</taxon>
        <taxon>Bdelloidea</taxon>
        <taxon>Adinetida</taxon>
        <taxon>Adinetidae</taxon>
        <taxon>Adineta</taxon>
    </lineage>
</organism>
<sequence length="187" mass="20859">KEHDILLAEFYAPWCGHCKRLAPEYEKAATALAKNDPPVALVKVDCTVETKTCTKYGVSGYPTLKIFKNGAVAEEYNGPREADGIVATMRSKAGPSYRVLNTLADYEKFLEHNDHSIIGYFDSETQTLKDDLVKVSNQLSEKFRFAYTTAKDILEKAGHSNKIVVHQPKRLHSKFEDAFSVVEGVGD</sequence>
<gene>
    <name evidence="13" type="ORF">OXD698_LOCUS46788</name>
</gene>
<dbReference type="Gene3D" id="3.40.30.10">
    <property type="entry name" value="Glutaredoxin"/>
    <property type="match status" value="2"/>
</dbReference>
<evidence type="ECO:0000313" key="14">
    <source>
        <dbReference type="Proteomes" id="UP000663844"/>
    </source>
</evidence>
<feature type="non-terminal residue" evidence="13">
    <location>
        <position position="187"/>
    </location>
</feature>
<dbReference type="GO" id="GO:0006457">
    <property type="term" value="P:protein folding"/>
    <property type="evidence" value="ECO:0007669"/>
    <property type="project" value="TreeGrafter"/>
</dbReference>
<dbReference type="PRINTS" id="PR00421">
    <property type="entry name" value="THIOREDOXIN"/>
</dbReference>
<evidence type="ECO:0000256" key="10">
    <source>
        <dbReference type="ARBA" id="ARBA00023284"/>
    </source>
</evidence>
<dbReference type="PROSITE" id="PS51352">
    <property type="entry name" value="THIOREDOXIN_2"/>
    <property type="match status" value="1"/>
</dbReference>
<keyword evidence="9" id="KW-0413">Isomerase</keyword>
<evidence type="ECO:0000256" key="2">
    <source>
        <dbReference type="ARBA" id="ARBA00004319"/>
    </source>
</evidence>
<protein>
    <recommendedName>
        <fullName evidence="4">protein disulfide-isomerase</fullName>
        <ecNumber evidence="4">5.3.4.1</ecNumber>
    </recommendedName>
</protein>
<dbReference type="Proteomes" id="UP000663844">
    <property type="component" value="Unassembled WGS sequence"/>
</dbReference>
<keyword evidence="10" id="KW-0676">Redox-active center</keyword>
<dbReference type="EC" id="5.3.4.1" evidence="4"/>
<comment type="catalytic activity">
    <reaction evidence="1">
        <text>Catalyzes the rearrangement of -S-S- bonds in proteins.</text>
        <dbReference type="EC" id="5.3.4.1"/>
    </reaction>
</comment>
<dbReference type="FunFam" id="3.40.30.10:FF:000077">
    <property type="entry name" value="Protein disulfide-isomerase"/>
    <property type="match status" value="1"/>
</dbReference>
<comment type="caution">
    <text evidence="13">The sequence shown here is derived from an EMBL/GenBank/DDBJ whole genome shotgun (WGS) entry which is preliminary data.</text>
</comment>